<proteinExistence type="predicted"/>
<dbReference type="Gene3D" id="3.30.1050.10">
    <property type="entry name" value="SCP2 sterol-binding domain"/>
    <property type="match status" value="1"/>
</dbReference>
<comment type="caution">
    <text evidence="1">The sequence shown here is derived from an EMBL/GenBank/DDBJ whole genome shotgun (WGS) entry which is preliminary data.</text>
</comment>
<reference evidence="1 2" key="1">
    <citation type="submission" date="2016-12" db="EMBL/GenBank/DDBJ databases">
        <title>Thioflexothrix psekupsii D3 genome sequencing and assembly.</title>
        <authorList>
            <person name="Fomenkov A."/>
            <person name="Vincze T."/>
            <person name="Grabovich M."/>
            <person name="Anton B.P."/>
            <person name="Dubinina G."/>
            <person name="Orlova M."/>
            <person name="Belousova E."/>
            <person name="Roberts R.J."/>
        </authorList>
    </citation>
    <scope>NUCLEOTIDE SEQUENCE [LARGE SCALE GENOMIC DNA]</scope>
    <source>
        <strain evidence="1">D3</strain>
    </source>
</reference>
<dbReference type="Proteomes" id="UP000194798">
    <property type="component" value="Unassembled WGS sequence"/>
</dbReference>
<dbReference type="EMBL" id="MSLT01000018">
    <property type="protein sequence ID" value="OUD13084.1"/>
    <property type="molecule type" value="Genomic_DNA"/>
</dbReference>
<sequence>MADMFSPEWMLAFMTEWNNEPELSDALAKIDFTSTIGYGFPDQENPSGVLVIENGKAVRAEPFNGQPLNWDMRAKPDNWQKWFNEGIGMAGLGMATVSGKLKFKVGNYSAMIKDPRMAPPFIKSFSVMGRVKA</sequence>
<dbReference type="RefSeq" id="WP_086488532.1">
    <property type="nucleotide sequence ID" value="NZ_MSLT01000018.1"/>
</dbReference>
<gene>
    <name evidence="1" type="ORF">TPSD3_10565</name>
</gene>
<protein>
    <submittedName>
        <fullName evidence="1">SCP-2 sterol transfer family protein</fullName>
    </submittedName>
</protein>
<dbReference type="SUPFAM" id="SSF55718">
    <property type="entry name" value="SCP-like"/>
    <property type="match status" value="1"/>
</dbReference>
<evidence type="ECO:0000313" key="1">
    <source>
        <dbReference type="EMBL" id="OUD13084.1"/>
    </source>
</evidence>
<keyword evidence="2" id="KW-1185">Reference proteome</keyword>
<organism evidence="1 2">
    <name type="scientific">Thioflexithrix psekupsensis</name>
    <dbReference type="NCBI Taxonomy" id="1570016"/>
    <lineage>
        <taxon>Bacteria</taxon>
        <taxon>Pseudomonadati</taxon>
        <taxon>Pseudomonadota</taxon>
        <taxon>Gammaproteobacteria</taxon>
        <taxon>Thiotrichales</taxon>
        <taxon>Thioflexithrix</taxon>
    </lineage>
</organism>
<dbReference type="AlphaFoldDB" id="A0A251X6S1"/>
<dbReference type="InterPro" id="IPR036527">
    <property type="entry name" value="SCP2_sterol-bd_dom_sf"/>
</dbReference>
<name>A0A251X6S1_9GAMM</name>
<dbReference type="OrthoDB" id="459969at2"/>
<accession>A0A251X6S1</accession>
<evidence type="ECO:0000313" key="2">
    <source>
        <dbReference type="Proteomes" id="UP000194798"/>
    </source>
</evidence>